<feature type="region of interest" description="Disordered" evidence="1">
    <location>
        <begin position="23"/>
        <end position="43"/>
    </location>
</feature>
<name>A0ABQ0M3M5_MYCCL</name>
<organism evidence="2 3">
    <name type="scientific">Mycena chlorophos</name>
    <name type="common">Agaric fungus</name>
    <name type="synonym">Agaricus chlorophos</name>
    <dbReference type="NCBI Taxonomy" id="658473"/>
    <lineage>
        <taxon>Eukaryota</taxon>
        <taxon>Fungi</taxon>
        <taxon>Dikarya</taxon>
        <taxon>Basidiomycota</taxon>
        <taxon>Agaricomycotina</taxon>
        <taxon>Agaricomycetes</taxon>
        <taxon>Agaricomycetidae</taxon>
        <taxon>Agaricales</taxon>
        <taxon>Marasmiineae</taxon>
        <taxon>Mycenaceae</taxon>
        <taxon>Mycena</taxon>
    </lineage>
</organism>
<dbReference type="EMBL" id="DF849532">
    <property type="protein sequence ID" value="GAT57981.1"/>
    <property type="molecule type" value="Genomic_DNA"/>
</dbReference>
<gene>
    <name evidence="2" type="ORF">MCHLO_14462</name>
</gene>
<accession>A0ABQ0M3M5</accession>
<evidence type="ECO:0000256" key="1">
    <source>
        <dbReference type="SAM" id="MobiDB-lite"/>
    </source>
</evidence>
<proteinExistence type="predicted"/>
<sequence>MALAHPPDLSIDHNVLTVGSPARTIAHDSDSPCPHDPDSPDSEKSLVETLMNAEDATSLVVSVLHFIIAAPNAPFILDFSALDGAEKPTSPPPTLDELLVHRQTSLRPKAQEDIISTMEYQEQGNRVLQQLDALGNDVLARGIVQDIDFAVSDDPESSTVTVFFCEVTQLTRRQYTGVHV</sequence>
<feature type="compositionally biased region" description="Basic and acidic residues" evidence="1">
    <location>
        <begin position="25"/>
        <end position="43"/>
    </location>
</feature>
<evidence type="ECO:0000313" key="3">
    <source>
        <dbReference type="Proteomes" id="UP000815677"/>
    </source>
</evidence>
<evidence type="ECO:0000313" key="2">
    <source>
        <dbReference type="EMBL" id="GAT57981.1"/>
    </source>
</evidence>
<reference evidence="2" key="1">
    <citation type="submission" date="2014-09" db="EMBL/GenBank/DDBJ databases">
        <title>Genome sequence of the luminous mushroom Mycena chlorophos for searching fungal bioluminescence genes.</title>
        <authorList>
            <person name="Tanaka Y."/>
            <person name="Kasuga D."/>
            <person name="Oba Y."/>
            <person name="Hase S."/>
            <person name="Sato K."/>
            <person name="Oba Y."/>
            <person name="Sakakibara Y."/>
        </authorList>
    </citation>
    <scope>NUCLEOTIDE SEQUENCE</scope>
</reference>
<keyword evidence="3" id="KW-1185">Reference proteome</keyword>
<protein>
    <submittedName>
        <fullName evidence="2">Uncharacterized protein</fullName>
    </submittedName>
</protein>
<dbReference type="Proteomes" id="UP000815677">
    <property type="component" value="Unassembled WGS sequence"/>
</dbReference>